<protein>
    <submittedName>
        <fullName evidence="1">Uncharacterized protein</fullName>
    </submittedName>
</protein>
<accession>A0A2P2KUS2</accession>
<sequence>MTNIQRCAQTIFSTPFVLYHVNFSHKAEKYMFSSSILMGVKYLLLFCKLPLNNMINYIFPNR</sequence>
<proteinExistence type="predicted"/>
<organism evidence="1">
    <name type="scientific">Rhizophora mucronata</name>
    <name type="common">Asiatic mangrove</name>
    <dbReference type="NCBI Taxonomy" id="61149"/>
    <lineage>
        <taxon>Eukaryota</taxon>
        <taxon>Viridiplantae</taxon>
        <taxon>Streptophyta</taxon>
        <taxon>Embryophyta</taxon>
        <taxon>Tracheophyta</taxon>
        <taxon>Spermatophyta</taxon>
        <taxon>Magnoliopsida</taxon>
        <taxon>eudicotyledons</taxon>
        <taxon>Gunneridae</taxon>
        <taxon>Pentapetalae</taxon>
        <taxon>rosids</taxon>
        <taxon>fabids</taxon>
        <taxon>Malpighiales</taxon>
        <taxon>Rhizophoraceae</taxon>
        <taxon>Rhizophora</taxon>
    </lineage>
</organism>
<dbReference type="EMBL" id="GGEC01029010">
    <property type="protein sequence ID" value="MBX09494.1"/>
    <property type="molecule type" value="Transcribed_RNA"/>
</dbReference>
<evidence type="ECO:0000313" key="1">
    <source>
        <dbReference type="EMBL" id="MBX09494.1"/>
    </source>
</evidence>
<name>A0A2P2KUS2_RHIMU</name>
<reference evidence="1" key="1">
    <citation type="submission" date="2018-02" db="EMBL/GenBank/DDBJ databases">
        <title>Rhizophora mucronata_Transcriptome.</title>
        <authorList>
            <person name="Meera S.P."/>
            <person name="Sreeshan A."/>
            <person name="Augustine A."/>
        </authorList>
    </citation>
    <scope>NUCLEOTIDE SEQUENCE</scope>
    <source>
        <tissue evidence="1">Leaf</tissue>
    </source>
</reference>
<dbReference type="AlphaFoldDB" id="A0A2P2KUS2"/>